<dbReference type="AlphaFoldDB" id="A0A814RD90"/>
<accession>A0A814RD90</accession>
<evidence type="ECO:0000313" key="4">
    <source>
        <dbReference type="Proteomes" id="UP000663864"/>
    </source>
</evidence>
<dbReference type="EMBL" id="CAJNOT010001025">
    <property type="protein sequence ID" value="CAF1130668.1"/>
    <property type="molecule type" value="Genomic_DNA"/>
</dbReference>
<proteinExistence type="predicted"/>
<reference evidence="2" key="1">
    <citation type="submission" date="2021-02" db="EMBL/GenBank/DDBJ databases">
        <authorList>
            <person name="Nowell W R."/>
        </authorList>
    </citation>
    <scope>NUCLEOTIDE SEQUENCE</scope>
</reference>
<organism evidence="2 4">
    <name type="scientific">Rotaria sordida</name>
    <dbReference type="NCBI Taxonomy" id="392033"/>
    <lineage>
        <taxon>Eukaryota</taxon>
        <taxon>Metazoa</taxon>
        <taxon>Spiralia</taxon>
        <taxon>Gnathifera</taxon>
        <taxon>Rotifera</taxon>
        <taxon>Eurotatoria</taxon>
        <taxon>Bdelloidea</taxon>
        <taxon>Philodinida</taxon>
        <taxon>Philodinidae</taxon>
        <taxon>Rotaria</taxon>
    </lineage>
</organism>
<feature type="transmembrane region" description="Helical" evidence="1">
    <location>
        <begin position="59"/>
        <end position="84"/>
    </location>
</feature>
<feature type="transmembrane region" description="Helical" evidence="1">
    <location>
        <begin position="20"/>
        <end position="44"/>
    </location>
</feature>
<protein>
    <submittedName>
        <fullName evidence="2">Uncharacterized protein</fullName>
    </submittedName>
</protein>
<keyword evidence="1" id="KW-0812">Transmembrane</keyword>
<dbReference type="EMBL" id="CAJOBD010000327">
    <property type="protein sequence ID" value="CAF3646027.1"/>
    <property type="molecule type" value="Genomic_DNA"/>
</dbReference>
<dbReference type="Proteomes" id="UP000663864">
    <property type="component" value="Unassembled WGS sequence"/>
</dbReference>
<evidence type="ECO:0000313" key="3">
    <source>
        <dbReference type="EMBL" id="CAF3646027.1"/>
    </source>
</evidence>
<comment type="caution">
    <text evidence="2">The sequence shown here is derived from an EMBL/GenBank/DDBJ whole genome shotgun (WGS) entry which is preliminary data.</text>
</comment>
<dbReference type="Proteomes" id="UP000663836">
    <property type="component" value="Unassembled WGS sequence"/>
</dbReference>
<name>A0A814RD90_9BILA</name>
<keyword evidence="1" id="KW-0472">Membrane</keyword>
<evidence type="ECO:0000313" key="2">
    <source>
        <dbReference type="EMBL" id="CAF1130668.1"/>
    </source>
</evidence>
<evidence type="ECO:0000256" key="1">
    <source>
        <dbReference type="SAM" id="Phobius"/>
    </source>
</evidence>
<gene>
    <name evidence="3" type="ORF">JBS370_LOCUS6079</name>
    <name evidence="2" type="ORF">ZHD862_LOCUS19121</name>
</gene>
<sequence length="136" mass="15950">MSRRSSNLWQDEISIHNDNIRFAFMFTLFTLLAFLTTIVLFIFANNSYRNQSEIFQHHFIHYCILALISLILFLIFLIGSFIYISKSIRKSSYKSSSNLSIPLTYTIIKPSLSNLINHKTIIKTKNISYDHYQTDV</sequence>
<keyword evidence="1" id="KW-1133">Transmembrane helix</keyword>